<feature type="transmembrane region" description="Helical" evidence="8">
    <location>
        <begin position="76"/>
        <end position="101"/>
    </location>
</feature>
<name>A0AAW8YRY6_PEDAC</name>
<dbReference type="RefSeq" id="WP_317052437.1">
    <property type="nucleotide sequence ID" value="NZ_JAWJAX010000012.1"/>
</dbReference>
<feature type="transmembrane region" description="Helical" evidence="8">
    <location>
        <begin position="37"/>
        <end position="55"/>
    </location>
</feature>
<reference evidence="9" key="2">
    <citation type="submission" date="2023-10" db="EMBL/GenBank/DDBJ databases">
        <authorList>
            <person name="Khurajog B."/>
        </authorList>
    </citation>
    <scope>NUCLEOTIDE SEQUENCE</scope>
    <source>
        <strain evidence="9">BF14</strain>
    </source>
</reference>
<evidence type="ECO:0000256" key="3">
    <source>
        <dbReference type="ARBA" id="ARBA00022448"/>
    </source>
</evidence>
<reference evidence="9" key="1">
    <citation type="journal article" date="2023" name="PeerJ">
        <title>Selection and evaluation of lactic acid bacteria from chicken feces in Thailand as potential probiotics.</title>
        <authorList>
            <person name="Khurajog B."/>
            <person name="Disastra Y."/>
            <person name="Lawwyne L.D."/>
            <person name="Sirichokchatchawan W."/>
            <person name="Niyomtham W."/>
            <person name="Yindee J."/>
            <person name="Hampson D.J."/>
            <person name="Prapasarakul N."/>
        </authorList>
    </citation>
    <scope>NUCLEOTIDE SEQUENCE</scope>
    <source>
        <strain evidence="9">BF14</strain>
    </source>
</reference>
<feature type="transmembrane region" description="Helical" evidence="8">
    <location>
        <begin position="304"/>
        <end position="324"/>
    </location>
</feature>
<dbReference type="GO" id="GO:0005886">
    <property type="term" value="C:plasma membrane"/>
    <property type="evidence" value="ECO:0007669"/>
    <property type="project" value="UniProtKB-SubCell"/>
</dbReference>
<keyword evidence="3 8" id="KW-0813">Transport</keyword>
<keyword evidence="6 8" id="KW-1133">Transmembrane helix</keyword>
<dbReference type="EMBL" id="JAWJAX010000012">
    <property type="protein sequence ID" value="MDV2911962.1"/>
    <property type="molecule type" value="Genomic_DNA"/>
</dbReference>
<accession>A0AAW8YRY6</accession>
<evidence type="ECO:0000256" key="5">
    <source>
        <dbReference type="ARBA" id="ARBA00022692"/>
    </source>
</evidence>
<dbReference type="GO" id="GO:0015099">
    <property type="term" value="F:nickel cation transmembrane transporter activity"/>
    <property type="evidence" value="ECO:0007669"/>
    <property type="project" value="UniProtKB-UniRule"/>
</dbReference>
<evidence type="ECO:0000256" key="6">
    <source>
        <dbReference type="ARBA" id="ARBA00022989"/>
    </source>
</evidence>
<comment type="similarity">
    <text evidence="2 8">Belongs to the NiCoT transporter (TC 2.A.52) family.</text>
</comment>
<dbReference type="PANTHER" id="PTHR31611">
    <property type="entry name" value="HIGH-AFFINITY NICKEL TRANSPORT PROTEIN NIC1"/>
    <property type="match status" value="1"/>
</dbReference>
<keyword evidence="4" id="KW-0533">Nickel</keyword>
<proteinExistence type="inferred from homology"/>
<feature type="transmembrane region" description="Helical" evidence="8">
    <location>
        <begin position="257"/>
        <end position="277"/>
    </location>
</feature>
<sequence>MRKELFCRSLPYYLGCLGLHGLGGVLLLIAVKAQPSFWGLSILAYTLGLRHAFDADHIAAIDNTVRLLVHQKKKSYGVGFFFSLGHSTVVIIMALIVSISAKWARLKLPFLEQIGGKIGTIVSGIFLLTVAFFNLIILIKIYRTITNSKSLTDEEEMNELLLSRGLINKIISPLFKKIKHAGQMYPIGFLFGLGFDTATEIALIALSATATQSNSSIAGLIALPILFAAGMNLMDTTDSVMMSGAYTWAFDTPKRKAYYNLTVTLISVISAFFIGFIELGNVFTDLFKIKTHFSLWLQDLDLSWLGYGLVIAFIFMWCGAYLIWKFHTIKTEQA</sequence>
<evidence type="ECO:0000256" key="8">
    <source>
        <dbReference type="RuleBase" id="RU362101"/>
    </source>
</evidence>
<protein>
    <recommendedName>
        <fullName evidence="8">Nickel/cobalt efflux system</fullName>
    </recommendedName>
</protein>
<feature type="transmembrane region" description="Helical" evidence="8">
    <location>
        <begin position="217"/>
        <end position="236"/>
    </location>
</feature>
<dbReference type="GO" id="GO:0012505">
    <property type="term" value="C:endomembrane system"/>
    <property type="evidence" value="ECO:0007669"/>
    <property type="project" value="UniProtKB-SubCell"/>
</dbReference>
<evidence type="ECO:0000256" key="2">
    <source>
        <dbReference type="ARBA" id="ARBA00010892"/>
    </source>
</evidence>
<feature type="transmembrane region" description="Helical" evidence="8">
    <location>
        <begin position="12"/>
        <end position="31"/>
    </location>
</feature>
<feature type="transmembrane region" description="Helical" evidence="8">
    <location>
        <begin position="121"/>
        <end position="142"/>
    </location>
</feature>
<comment type="caution">
    <text evidence="9">The sequence shown here is derived from an EMBL/GenBank/DDBJ whole genome shotgun (WGS) entry which is preliminary data.</text>
</comment>
<evidence type="ECO:0000256" key="1">
    <source>
        <dbReference type="ARBA" id="ARBA00004127"/>
    </source>
</evidence>
<feature type="transmembrane region" description="Helical" evidence="8">
    <location>
        <begin position="184"/>
        <end position="205"/>
    </location>
</feature>
<dbReference type="Proteomes" id="UP001280415">
    <property type="component" value="Unassembled WGS sequence"/>
</dbReference>
<evidence type="ECO:0000313" key="10">
    <source>
        <dbReference type="Proteomes" id="UP001280415"/>
    </source>
</evidence>
<organism evidence="9 10">
    <name type="scientific">Pediococcus acidilactici</name>
    <dbReference type="NCBI Taxonomy" id="1254"/>
    <lineage>
        <taxon>Bacteria</taxon>
        <taxon>Bacillati</taxon>
        <taxon>Bacillota</taxon>
        <taxon>Bacilli</taxon>
        <taxon>Lactobacillales</taxon>
        <taxon>Lactobacillaceae</taxon>
        <taxon>Pediococcus</taxon>
        <taxon>Pediococcus acidilactici group</taxon>
    </lineage>
</organism>
<evidence type="ECO:0000256" key="7">
    <source>
        <dbReference type="ARBA" id="ARBA00023136"/>
    </source>
</evidence>
<dbReference type="InterPro" id="IPR011541">
    <property type="entry name" value="Ni/Co_transpt_high_affinity"/>
</dbReference>
<gene>
    <name evidence="9" type="ORF">R0H03_08905</name>
</gene>
<keyword evidence="5 8" id="KW-0812">Transmembrane</keyword>
<evidence type="ECO:0000313" key="9">
    <source>
        <dbReference type="EMBL" id="MDV2911962.1"/>
    </source>
</evidence>
<dbReference type="PANTHER" id="PTHR31611:SF0">
    <property type="entry name" value="HIGH-AFFINITY NICKEL TRANSPORT PROTEIN NIC1"/>
    <property type="match status" value="1"/>
</dbReference>
<comment type="subcellular location">
    <subcellularLocation>
        <location evidence="8">Cell membrane</location>
        <topology evidence="8">Multi-pass membrane protein</topology>
    </subcellularLocation>
    <subcellularLocation>
        <location evidence="1">Endomembrane system</location>
        <topology evidence="1">Multi-pass membrane protein</topology>
    </subcellularLocation>
</comment>
<dbReference type="Pfam" id="PF03824">
    <property type="entry name" value="NicO"/>
    <property type="match status" value="1"/>
</dbReference>
<dbReference type="AlphaFoldDB" id="A0AAW8YRY6"/>
<keyword evidence="7 8" id="KW-0472">Membrane</keyword>
<dbReference type="InterPro" id="IPR004688">
    <property type="entry name" value="Ni/Co_transpt"/>
</dbReference>
<evidence type="ECO:0000256" key="4">
    <source>
        <dbReference type="ARBA" id="ARBA00022596"/>
    </source>
</evidence>